<gene>
    <name evidence="9" type="ORF">ISF_08611</name>
</gene>
<keyword evidence="5 7" id="KW-0862">Zinc</keyword>
<dbReference type="EMBL" id="AZHB01000033">
    <property type="protein sequence ID" value="OAA53672.1"/>
    <property type="molecule type" value="Genomic_DNA"/>
</dbReference>
<keyword evidence="3 7" id="KW-0479">Metal-binding</keyword>
<feature type="domain" description="Peptidase M3A/M3B catalytic" evidence="8">
    <location>
        <begin position="90"/>
        <end position="280"/>
    </location>
</feature>
<evidence type="ECO:0000256" key="2">
    <source>
        <dbReference type="ARBA" id="ARBA00022670"/>
    </source>
</evidence>
<evidence type="ECO:0000256" key="7">
    <source>
        <dbReference type="RuleBase" id="RU003435"/>
    </source>
</evidence>
<comment type="similarity">
    <text evidence="1 7">Belongs to the peptidase M3 family.</text>
</comment>
<evidence type="ECO:0000313" key="9">
    <source>
        <dbReference type="EMBL" id="OAA53672.1"/>
    </source>
</evidence>
<dbReference type="RefSeq" id="XP_018700540.1">
    <property type="nucleotide sequence ID" value="XM_018852214.1"/>
</dbReference>
<dbReference type="InterPro" id="IPR024079">
    <property type="entry name" value="MetalloPept_cat_dom_sf"/>
</dbReference>
<sequence length="289" mass="32827">MTTLPQLLLRIPATNDLVGIQQRLVAGRQDVIETIMATVSLEEATFDNVYAPVLRYDDAMLNDRCDNAQRDEISAPAIGAGGRGRLGRGFLRQDGSRQYPAAILMCSFSLDVVDGCTVLTHANVKTMYHELGHALHALLSRTKWGDSHGYRACLEFVEAIGTCIENYAWLRKELKRISCHYIYTDDEYQQAWMERHPGEALPPRELPAELYLKQLVNWSFDMAVHNPKTHQDLEALDETRLYQDLEAQSTFTLADRSSYPQAAFSQFVSGYQSGYFAYIWYGITTEILR</sequence>
<dbReference type="PANTHER" id="PTHR11804">
    <property type="entry name" value="PROTEASE M3 THIMET OLIGOPEPTIDASE-RELATED"/>
    <property type="match status" value="1"/>
</dbReference>
<dbReference type="InterPro" id="IPR001567">
    <property type="entry name" value="Pept_M3A_M3B_dom"/>
</dbReference>
<keyword evidence="2 7" id="KW-0645">Protease</keyword>
<evidence type="ECO:0000313" key="10">
    <source>
        <dbReference type="Proteomes" id="UP000076744"/>
    </source>
</evidence>
<reference evidence="9 10" key="1">
    <citation type="journal article" date="2016" name="Genome Biol. Evol.">
        <title>Divergent and convergent evolution of fungal pathogenicity.</title>
        <authorList>
            <person name="Shang Y."/>
            <person name="Xiao G."/>
            <person name="Zheng P."/>
            <person name="Cen K."/>
            <person name="Zhan S."/>
            <person name="Wang C."/>
        </authorList>
    </citation>
    <scope>NUCLEOTIDE SEQUENCE [LARGE SCALE GENOMIC DNA]</scope>
    <source>
        <strain evidence="9 10">ARSEF 2679</strain>
    </source>
</reference>
<dbReference type="Gene3D" id="3.40.390.10">
    <property type="entry name" value="Collagenase (Catalytic Domain)"/>
    <property type="match status" value="1"/>
</dbReference>
<evidence type="ECO:0000259" key="8">
    <source>
        <dbReference type="Pfam" id="PF01432"/>
    </source>
</evidence>
<dbReference type="GeneID" id="30024903"/>
<dbReference type="GO" id="GO:0006508">
    <property type="term" value="P:proteolysis"/>
    <property type="evidence" value="ECO:0007669"/>
    <property type="project" value="UniProtKB-KW"/>
</dbReference>
<dbReference type="InterPro" id="IPR024077">
    <property type="entry name" value="Neurolysin/TOP_dom2"/>
</dbReference>
<dbReference type="GO" id="GO:0006518">
    <property type="term" value="P:peptide metabolic process"/>
    <property type="evidence" value="ECO:0007669"/>
    <property type="project" value="TreeGrafter"/>
</dbReference>
<dbReference type="AlphaFoldDB" id="A0A167LY89"/>
<evidence type="ECO:0000256" key="1">
    <source>
        <dbReference type="ARBA" id="ARBA00006040"/>
    </source>
</evidence>
<organism evidence="9 10">
    <name type="scientific">Cordyceps fumosorosea (strain ARSEF 2679)</name>
    <name type="common">Isaria fumosorosea</name>
    <dbReference type="NCBI Taxonomy" id="1081104"/>
    <lineage>
        <taxon>Eukaryota</taxon>
        <taxon>Fungi</taxon>
        <taxon>Dikarya</taxon>
        <taxon>Ascomycota</taxon>
        <taxon>Pezizomycotina</taxon>
        <taxon>Sordariomycetes</taxon>
        <taxon>Hypocreomycetidae</taxon>
        <taxon>Hypocreales</taxon>
        <taxon>Cordycipitaceae</taxon>
        <taxon>Cordyceps</taxon>
    </lineage>
</organism>
<accession>A0A167LY89</accession>
<dbReference type="SUPFAM" id="SSF55486">
    <property type="entry name" value="Metalloproteases ('zincins'), catalytic domain"/>
    <property type="match status" value="1"/>
</dbReference>
<evidence type="ECO:0000256" key="4">
    <source>
        <dbReference type="ARBA" id="ARBA00022801"/>
    </source>
</evidence>
<dbReference type="OrthoDB" id="534666at2759"/>
<evidence type="ECO:0000256" key="3">
    <source>
        <dbReference type="ARBA" id="ARBA00022723"/>
    </source>
</evidence>
<comment type="cofactor">
    <cofactor evidence="7">
        <name>Zn(2+)</name>
        <dbReference type="ChEBI" id="CHEBI:29105"/>
    </cofactor>
    <text evidence="7">Binds 1 zinc ion.</text>
</comment>
<proteinExistence type="inferred from homology"/>
<keyword evidence="6 7" id="KW-0482">Metalloprotease</keyword>
<dbReference type="PANTHER" id="PTHR11804:SF84">
    <property type="entry name" value="SACCHAROLYSIN"/>
    <property type="match status" value="1"/>
</dbReference>
<comment type="caution">
    <text evidence="9">The sequence shown here is derived from an EMBL/GenBank/DDBJ whole genome shotgun (WGS) entry which is preliminary data.</text>
</comment>
<name>A0A167LY89_CORFA</name>
<keyword evidence="10" id="KW-1185">Reference proteome</keyword>
<dbReference type="Proteomes" id="UP000076744">
    <property type="component" value="Unassembled WGS sequence"/>
</dbReference>
<protein>
    <submittedName>
        <fullName evidence="9">Peptidase M3A/M3B</fullName>
    </submittedName>
</protein>
<dbReference type="Gene3D" id="1.10.1370.10">
    <property type="entry name" value="Neurolysin, domain 3"/>
    <property type="match status" value="1"/>
</dbReference>
<dbReference type="GO" id="GO:0046872">
    <property type="term" value="F:metal ion binding"/>
    <property type="evidence" value="ECO:0007669"/>
    <property type="project" value="UniProtKB-UniRule"/>
</dbReference>
<evidence type="ECO:0000256" key="5">
    <source>
        <dbReference type="ARBA" id="ARBA00022833"/>
    </source>
</evidence>
<evidence type="ECO:0000256" key="6">
    <source>
        <dbReference type="ARBA" id="ARBA00023049"/>
    </source>
</evidence>
<keyword evidence="4 7" id="KW-0378">Hydrolase</keyword>
<dbReference type="InterPro" id="IPR045090">
    <property type="entry name" value="Pept_M3A_M3B"/>
</dbReference>
<dbReference type="Pfam" id="PF01432">
    <property type="entry name" value="Peptidase_M3"/>
    <property type="match status" value="1"/>
</dbReference>
<dbReference type="GO" id="GO:0004222">
    <property type="term" value="F:metalloendopeptidase activity"/>
    <property type="evidence" value="ECO:0007669"/>
    <property type="project" value="InterPro"/>
</dbReference>